<dbReference type="Pfam" id="PF00248">
    <property type="entry name" value="Aldo_ket_red"/>
    <property type="match status" value="1"/>
</dbReference>
<dbReference type="InterPro" id="IPR050523">
    <property type="entry name" value="AKR_Detox_Biosynth"/>
</dbReference>
<evidence type="ECO:0000256" key="3">
    <source>
        <dbReference type="ARBA" id="ARBA00038157"/>
    </source>
</evidence>
<comment type="caution">
    <text evidence="6">The sequence shown here is derived from an EMBL/GenBank/DDBJ whole genome shotgun (WGS) entry which is preliminary data.</text>
</comment>
<organism evidence="6 7">
    <name type="scientific">Candidatus Thiodiazotropha endolucinida</name>
    <dbReference type="NCBI Taxonomy" id="1655433"/>
    <lineage>
        <taxon>Bacteria</taxon>
        <taxon>Pseudomonadati</taxon>
        <taxon>Pseudomonadota</taxon>
        <taxon>Gammaproteobacteria</taxon>
        <taxon>Chromatiales</taxon>
        <taxon>Sedimenticolaceae</taxon>
        <taxon>Candidatus Thiodiazotropha</taxon>
    </lineage>
</organism>
<dbReference type="EMBL" id="MARB01000039">
    <property type="protein sequence ID" value="ODJ85704.1"/>
    <property type="molecule type" value="Genomic_DNA"/>
</dbReference>
<protein>
    <recommendedName>
        <fullName evidence="4">Protein tas</fullName>
    </recommendedName>
</protein>
<gene>
    <name evidence="6" type="primary">gpr</name>
    <name evidence="6" type="ORF">CODIS_40830</name>
</gene>
<evidence type="ECO:0000313" key="7">
    <source>
        <dbReference type="Proteomes" id="UP000094769"/>
    </source>
</evidence>
<dbReference type="AlphaFoldDB" id="A0A7Z1AE55"/>
<dbReference type="PANTHER" id="PTHR43364:SF4">
    <property type="entry name" value="NAD(P)-LINKED OXIDOREDUCTASE SUPERFAMILY PROTEIN"/>
    <property type="match status" value="1"/>
</dbReference>
<keyword evidence="7" id="KW-1185">Reference proteome</keyword>
<accession>A0A7Z1AE55</accession>
<dbReference type="GO" id="GO:0016491">
    <property type="term" value="F:oxidoreductase activity"/>
    <property type="evidence" value="ECO:0007669"/>
    <property type="project" value="UniProtKB-KW"/>
</dbReference>
<dbReference type="CDD" id="cd19094">
    <property type="entry name" value="AKR_Tas-like"/>
    <property type="match status" value="1"/>
</dbReference>
<proteinExistence type="inferred from homology"/>
<keyword evidence="1" id="KW-0521">NADP</keyword>
<name>A0A7Z1AE55_9GAMM</name>
<evidence type="ECO:0000313" key="6">
    <source>
        <dbReference type="EMBL" id="ODJ85704.1"/>
    </source>
</evidence>
<dbReference type="Gene3D" id="3.20.20.100">
    <property type="entry name" value="NADP-dependent oxidoreductase domain"/>
    <property type="match status" value="1"/>
</dbReference>
<reference evidence="6 7" key="1">
    <citation type="submission" date="2016-06" db="EMBL/GenBank/DDBJ databases">
        <title>Genome sequence of endosymbiont of Candidatus Endolucinida thiodiazotropha.</title>
        <authorList>
            <person name="Poehlein A."/>
            <person name="Koenig S."/>
            <person name="Heiden S.E."/>
            <person name="Thuermer A."/>
            <person name="Voget S."/>
            <person name="Daniel R."/>
            <person name="Markert S."/>
            <person name="Gros O."/>
            <person name="Schweder T."/>
        </authorList>
    </citation>
    <scope>NUCLEOTIDE SEQUENCE [LARGE SCALE GENOMIC DNA]</scope>
    <source>
        <strain evidence="6 7">COS</strain>
    </source>
</reference>
<keyword evidence="2 6" id="KW-0560">Oxidoreductase</keyword>
<dbReference type="InterPro" id="IPR023210">
    <property type="entry name" value="NADP_OxRdtase_dom"/>
</dbReference>
<evidence type="ECO:0000256" key="4">
    <source>
        <dbReference type="ARBA" id="ARBA00070119"/>
    </source>
</evidence>
<sequence length="371" mass="41538">MLLTETSIMGVWPATPNHKSTGETPVKYRQLGHTDIQVSALCLGTMTYGEQNSESEAHAQLDRAIGAGINFIDTAEMYPVPPKAKTQGLTERHIGTWLARHGERDRLVIATKVSGPADWLSYLRDGNPRLDRVNIEAAVDESLQRLQTDYIDIYQLHWPDRHTNYFGDLGYRAAGSEEMTPILETLQILGDLKKAGKIRHIGVSNETPWGLMRYLSLAEEHDLPRAVSIQNPYNLLNRTFEIGLAEIAHRESCGLLAYSPMAFGVLSGKYLDGRRPANARLTLFDRFIRYSNPQADWVTQKYVALAKREGIHPAQMALAYVTSRPFVTSNIIGATTLEQLEENIESIHITLSEEVLAEIETIHIQQPNPAP</sequence>
<dbReference type="SUPFAM" id="SSF51430">
    <property type="entry name" value="NAD(P)-linked oxidoreductase"/>
    <property type="match status" value="1"/>
</dbReference>
<dbReference type="NCBIfam" id="NF007912">
    <property type="entry name" value="PRK10625.1"/>
    <property type="match status" value="1"/>
</dbReference>
<dbReference type="PANTHER" id="PTHR43364">
    <property type="entry name" value="NADH-SPECIFIC METHYLGLYOXAL REDUCTASE-RELATED"/>
    <property type="match status" value="1"/>
</dbReference>
<evidence type="ECO:0000256" key="1">
    <source>
        <dbReference type="ARBA" id="ARBA00022857"/>
    </source>
</evidence>
<comment type="similarity">
    <text evidence="3">Belongs to the aldo/keto reductase family. Aldo/keto reductase 2 subfamily.</text>
</comment>
<dbReference type="FunFam" id="3.20.20.100:FF:000005">
    <property type="entry name" value="NADP(H)-dependent aldo-keto reductase"/>
    <property type="match status" value="1"/>
</dbReference>
<feature type="domain" description="NADP-dependent oxidoreductase" evidence="5">
    <location>
        <begin position="41"/>
        <end position="362"/>
    </location>
</feature>
<evidence type="ECO:0000259" key="5">
    <source>
        <dbReference type="Pfam" id="PF00248"/>
    </source>
</evidence>
<dbReference type="InterPro" id="IPR036812">
    <property type="entry name" value="NAD(P)_OxRdtase_dom_sf"/>
</dbReference>
<evidence type="ECO:0000256" key="2">
    <source>
        <dbReference type="ARBA" id="ARBA00023002"/>
    </source>
</evidence>
<dbReference type="Proteomes" id="UP000094769">
    <property type="component" value="Unassembled WGS sequence"/>
</dbReference>